<dbReference type="Proteomes" id="UP001060215">
    <property type="component" value="Chromosome 11"/>
</dbReference>
<gene>
    <name evidence="1" type="ORF">LOK49_LG15G02218</name>
</gene>
<protein>
    <submittedName>
        <fullName evidence="1">Protein EXPORTIN 1A</fullName>
    </submittedName>
</protein>
<accession>A0ACC0F6V5</accession>
<evidence type="ECO:0000313" key="1">
    <source>
        <dbReference type="EMBL" id="KAI7984476.1"/>
    </source>
</evidence>
<name>A0ACC0F6V5_9ERIC</name>
<reference evidence="1 2" key="1">
    <citation type="journal article" date="2022" name="Plant J.">
        <title>Chromosome-level genome of Camellia lanceoleosa provides a valuable resource for understanding genome evolution and self-incompatibility.</title>
        <authorList>
            <person name="Gong W."/>
            <person name="Xiao S."/>
            <person name="Wang L."/>
            <person name="Liao Z."/>
            <person name="Chang Y."/>
            <person name="Mo W."/>
            <person name="Hu G."/>
            <person name="Li W."/>
            <person name="Zhao G."/>
            <person name="Zhu H."/>
            <person name="Hu X."/>
            <person name="Ji K."/>
            <person name="Xiang X."/>
            <person name="Song Q."/>
            <person name="Yuan D."/>
            <person name="Jin S."/>
            <person name="Zhang L."/>
        </authorList>
    </citation>
    <scope>NUCLEOTIDE SEQUENCE [LARGE SCALE GENOMIC DNA]</scope>
    <source>
        <strain evidence="1">SQ_2022a</strain>
    </source>
</reference>
<proteinExistence type="predicted"/>
<evidence type="ECO:0000313" key="2">
    <source>
        <dbReference type="Proteomes" id="UP001060215"/>
    </source>
</evidence>
<keyword evidence="2" id="KW-1185">Reference proteome</keyword>
<dbReference type="EMBL" id="CM045768">
    <property type="protein sequence ID" value="KAI7984476.1"/>
    <property type="molecule type" value="Genomic_DNA"/>
</dbReference>
<sequence length="195" mass="21334">MVEGDGGVAMMAMVGVDGSTAMMEVMGDGREEHIACANGTGPVDSAYKAIDHIVKVTQFVSGLFESRNDLSTFKNHIHDFLVQSKEFSAQPLQPLTKGTRVLPKSLFSPLPKDSEPPDPRIKNGERRRLEERSGRTPEAHQPGGFIDRTRERSSSPRRLRMVDKTNSAKNLAKLGQQSRISISLDLDGFNEIGGG</sequence>
<comment type="caution">
    <text evidence="1">The sequence shown here is derived from an EMBL/GenBank/DDBJ whole genome shotgun (WGS) entry which is preliminary data.</text>
</comment>
<organism evidence="1 2">
    <name type="scientific">Camellia lanceoleosa</name>
    <dbReference type="NCBI Taxonomy" id="1840588"/>
    <lineage>
        <taxon>Eukaryota</taxon>
        <taxon>Viridiplantae</taxon>
        <taxon>Streptophyta</taxon>
        <taxon>Embryophyta</taxon>
        <taxon>Tracheophyta</taxon>
        <taxon>Spermatophyta</taxon>
        <taxon>Magnoliopsida</taxon>
        <taxon>eudicotyledons</taxon>
        <taxon>Gunneridae</taxon>
        <taxon>Pentapetalae</taxon>
        <taxon>asterids</taxon>
        <taxon>Ericales</taxon>
        <taxon>Theaceae</taxon>
        <taxon>Camellia</taxon>
    </lineage>
</organism>